<proteinExistence type="predicted"/>
<evidence type="ECO:0000313" key="1">
    <source>
        <dbReference type="EMBL" id="JAD38676.1"/>
    </source>
</evidence>
<name>A0A0A8ZIQ3_ARUDO</name>
<reference evidence="1" key="1">
    <citation type="submission" date="2014-09" db="EMBL/GenBank/DDBJ databases">
        <authorList>
            <person name="Magalhaes I.L.F."/>
            <person name="Oliveira U."/>
            <person name="Santos F.R."/>
            <person name="Vidigal T.H.D.A."/>
            <person name="Brescovit A.D."/>
            <person name="Santos A.J."/>
        </authorList>
    </citation>
    <scope>NUCLEOTIDE SEQUENCE</scope>
    <source>
        <tissue evidence="1">Shoot tissue taken approximately 20 cm above the soil surface</tissue>
    </source>
</reference>
<dbReference type="EMBL" id="GBRH01259219">
    <property type="protein sequence ID" value="JAD38676.1"/>
    <property type="molecule type" value="Transcribed_RNA"/>
</dbReference>
<sequence>MVLVKKKISRFSVRSNLGDVNQTKPT</sequence>
<protein>
    <submittedName>
        <fullName evidence="1">Uncharacterized protein</fullName>
    </submittedName>
</protein>
<reference evidence="1" key="2">
    <citation type="journal article" date="2015" name="Data Brief">
        <title>Shoot transcriptome of the giant reed, Arundo donax.</title>
        <authorList>
            <person name="Barrero R.A."/>
            <person name="Guerrero F.D."/>
            <person name="Moolhuijzen P."/>
            <person name="Goolsby J.A."/>
            <person name="Tidwell J."/>
            <person name="Bellgard S.E."/>
            <person name="Bellgard M.I."/>
        </authorList>
    </citation>
    <scope>NUCLEOTIDE SEQUENCE</scope>
    <source>
        <tissue evidence="1">Shoot tissue taken approximately 20 cm above the soil surface</tissue>
    </source>
</reference>
<accession>A0A0A8ZIQ3</accession>
<organism evidence="1">
    <name type="scientific">Arundo donax</name>
    <name type="common">Giant reed</name>
    <name type="synonym">Donax arundinaceus</name>
    <dbReference type="NCBI Taxonomy" id="35708"/>
    <lineage>
        <taxon>Eukaryota</taxon>
        <taxon>Viridiplantae</taxon>
        <taxon>Streptophyta</taxon>
        <taxon>Embryophyta</taxon>
        <taxon>Tracheophyta</taxon>
        <taxon>Spermatophyta</taxon>
        <taxon>Magnoliopsida</taxon>
        <taxon>Liliopsida</taxon>
        <taxon>Poales</taxon>
        <taxon>Poaceae</taxon>
        <taxon>PACMAD clade</taxon>
        <taxon>Arundinoideae</taxon>
        <taxon>Arundineae</taxon>
        <taxon>Arundo</taxon>
    </lineage>
</organism>
<dbReference type="AlphaFoldDB" id="A0A0A8ZIQ3"/>